<dbReference type="SUPFAM" id="SSF52266">
    <property type="entry name" value="SGNH hydrolase"/>
    <property type="match status" value="1"/>
</dbReference>
<evidence type="ECO:0000313" key="3">
    <source>
        <dbReference type="Proteomes" id="UP001239445"/>
    </source>
</evidence>
<dbReference type="CDD" id="cd00229">
    <property type="entry name" value="SGNH_hydrolase"/>
    <property type="match status" value="1"/>
</dbReference>
<sequence length="252" mass="29012">MAIRPKLRVLCFGDSLTAGYASMGMVYHPYKDKLQQMLEMAFPDMDIATIDDGQPGDTVKFGFLPRIQRLFPRGRKSEELYDWTIVLGGTNDLAYNLKPEDIFDKLKEIWDVPLRRKSKVLALTVPEVGVEEGRERRDARRTRLNELIMAYKREGYHTFDLAAAIPYFSMSPDDRKKHWDDAIHFTPAGYDLIGKVVGMALVKVLEKERARNPPPTRKRRLFRDDDKVFEEEVGDPSSLEGGYVVVRLKDLD</sequence>
<gene>
    <name evidence="2" type="ORF">QBC47DRAFT_377087</name>
</gene>
<dbReference type="InterPro" id="IPR051532">
    <property type="entry name" value="Ester_Hydrolysis_Enzymes"/>
</dbReference>
<dbReference type="PANTHER" id="PTHR30383:SF19">
    <property type="entry name" value="FIBRONECTIN TYPE-III DOMAIN-CONTAINING PROTEIN"/>
    <property type="match status" value="1"/>
</dbReference>
<reference evidence="2" key="1">
    <citation type="submission" date="2023-06" db="EMBL/GenBank/DDBJ databases">
        <title>Genome-scale phylogeny and comparative genomics of the fungal order Sordariales.</title>
        <authorList>
            <consortium name="Lawrence Berkeley National Laboratory"/>
            <person name="Hensen N."/>
            <person name="Bonometti L."/>
            <person name="Westerberg I."/>
            <person name="Brannstrom I.O."/>
            <person name="Guillou S."/>
            <person name="Cros-Aarteil S."/>
            <person name="Calhoun S."/>
            <person name="Haridas S."/>
            <person name="Kuo A."/>
            <person name="Mondo S."/>
            <person name="Pangilinan J."/>
            <person name="Riley R."/>
            <person name="Labutti K."/>
            <person name="Andreopoulos B."/>
            <person name="Lipzen A."/>
            <person name="Chen C."/>
            <person name="Yanf M."/>
            <person name="Daum C."/>
            <person name="Ng V."/>
            <person name="Clum A."/>
            <person name="Steindorff A."/>
            <person name="Ohm R."/>
            <person name="Martin F."/>
            <person name="Silar P."/>
            <person name="Natvig D."/>
            <person name="Lalanne C."/>
            <person name="Gautier V."/>
            <person name="Ament-Velasquez S.L."/>
            <person name="Kruys A."/>
            <person name="Hutchinson M.I."/>
            <person name="Powell A.J."/>
            <person name="Barry K."/>
            <person name="Miller A.N."/>
            <person name="Grigoriev I.V."/>
            <person name="Debuchy R."/>
            <person name="Gladieux P."/>
            <person name="Thoren M.H."/>
            <person name="Johannesson H."/>
        </authorList>
    </citation>
    <scope>NUCLEOTIDE SEQUENCE</scope>
    <source>
        <strain evidence="2">PSN4</strain>
    </source>
</reference>
<keyword evidence="3" id="KW-1185">Reference proteome</keyword>
<organism evidence="2 3">
    <name type="scientific">Echria macrotheca</name>
    <dbReference type="NCBI Taxonomy" id="438768"/>
    <lineage>
        <taxon>Eukaryota</taxon>
        <taxon>Fungi</taxon>
        <taxon>Dikarya</taxon>
        <taxon>Ascomycota</taxon>
        <taxon>Pezizomycotina</taxon>
        <taxon>Sordariomycetes</taxon>
        <taxon>Sordariomycetidae</taxon>
        <taxon>Sordariales</taxon>
        <taxon>Schizotheciaceae</taxon>
        <taxon>Echria</taxon>
    </lineage>
</organism>
<dbReference type="GO" id="GO:0004622">
    <property type="term" value="F:phosphatidylcholine lysophospholipase activity"/>
    <property type="evidence" value="ECO:0007669"/>
    <property type="project" value="TreeGrafter"/>
</dbReference>
<comment type="caution">
    <text evidence="2">The sequence shown here is derived from an EMBL/GenBank/DDBJ whole genome shotgun (WGS) entry which is preliminary data.</text>
</comment>
<dbReference type="Proteomes" id="UP001239445">
    <property type="component" value="Unassembled WGS sequence"/>
</dbReference>
<dbReference type="EMBL" id="MU839830">
    <property type="protein sequence ID" value="KAK1757839.1"/>
    <property type="molecule type" value="Genomic_DNA"/>
</dbReference>
<accession>A0AAJ0BGI8</accession>
<dbReference type="InterPro" id="IPR036514">
    <property type="entry name" value="SGNH_hydro_sf"/>
</dbReference>
<name>A0AAJ0BGI8_9PEZI</name>
<dbReference type="AlphaFoldDB" id="A0AAJ0BGI8"/>
<dbReference type="PANTHER" id="PTHR30383">
    <property type="entry name" value="THIOESTERASE 1/PROTEASE 1/LYSOPHOSPHOLIPASE L1"/>
    <property type="match status" value="1"/>
</dbReference>
<evidence type="ECO:0000259" key="1">
    <source>
        <dbReference type="Pfam" id="PF13472"/>
    </source>
</evidence>
<dbReference type="InterPro" id="IPR013830">
    <property type="entry name" value="SGNH_hydro"/>
</dbReference>
<keyword evidence="2" id="KW-0378">Hydrolase</keyword>
<feature type="domain" description="SGNH hydrolase-type esterase" evidence="1">
    <location>
        <begin position="11"/>
        <end position="192"/>
    </location>
</feature>
<proteinExistence type="predicted"/>
<evidence type="ECO:0000313" key="2">
    <source>
        <dbReference type="EMBL" id="KAK1757839.1"/>
    </source>
</evidence>
<dbReference type="Pfam" id="PF13472">
    <property type="entry name" value="Lipase_GDSL_2"/>
    <property type="match status" value="1"/>
</dbReference>
<dbReference type="Gene3D" id="3.40.50.1110">
    <property type="entry name" value="SGNH hydrolase"/>
    <property type="match status" value="1"/>
</dbReference>
<protein>
    <submittedName>
        <fullName evidence="2">SGNH hydrolase-type esterase domain-containing protein</fullName>
    </submittedName>
</protein>